<evidence type="ECO:0000313" key="2">
    <source>
        <dbReference type="Proteomes" id="UP000282515"/>
    </source>
</evidence>
<protein>
    <submittedName>
        <fullName evidence="1">Uncharacterized protein</fullName>
    </submittedName>
</protein>
<dbReference type="OrthoDB" id="5196479at2"/>
<sequence>MRNDHRDHVQPGSDLDIAINRALVEAELRPRESLAPQTALVVEVAEPFAVDVGGGAGALDDGD</sequence>
<accession>A0A3L8PBJ5</accession>
<dbReference type="Proteomes" id="UP000282515">
    <property type="component" value="Unassembled WGS sequence"/>
</dbReference>
<reference evidence="1 2" key="1">
    <citation type="submission" date="2018-10" db="EMBL/GenBank/DDBJ databases">
        <title>Aeromicrobium sp. 9W16Y-2 whole genome shotgun sequence.</title>
        <authorList>
            <person name="Li F."/>
        </authorList>
    </citation>
    <scope>NUCLEOTIDE SEQUENCE [LARGE SCALE GENOMIC DNA]</scope>
    <source>
        <strain evidence="1 2">9W16Y-2</strain>
    </source>
</reference>
<dbReference type="EMBL" id="RDBF01000135">
    <property type="protein sequence ID" value="RLV52372.1"/>
    <property type="molecule type" value="Genomic_DNA"/>
</dbReference>
<evidence type="ECO:0000313" key="1">
    <source>
        <dbReference type="EMBL" id="RLV52372.1"/>
    </source>
</evidence>
<comment type="caution">
    <text evidence="1">The sequence shown here is derived from an EMBL/GenBank/DDBJ whole genome shotgun (WGS) entry which is preliminary data.</text>
</comment>
<keyword evidence="2" id="KW-1185">Reference proteome</keyword>
<gene>
    <name evidence="1" type="ORF">D9V41_16635</name>
</gene>
<dbReference type="AlphaFoldDB" id="A0A3L8PBJ5"/>
<organism evidence="1 2">
    <name type="scientific">Aeromicrobium phragmitis</name>
    <dbReference type="NCBI Taxonomy" id="2478914"/>
    <lineage>
        <taxon>Bacteria</taxon>
        <taxon>Bacillati</taxon>
        <taxon>Actinomycetota</taxon>
        <taxon>Actinomycetes</taxon>
        <taxon>Propionibacteriales</taxon>
        <taxon>Nocardioidaceae</taxon>
        <taxon>Aeromicrobium</taxon>
    </lineage>
</organism>
<proteinExistence type="predicted"/>
<name>A0A3L8PBJ5_9ACTN</name>